<proteinExistence type="predicted"/>
<dbReference type="EMBL" id="BLAE01000038">
    <property type="protein sequence ID" value="GES12697.1"/>
    <property type="molecule type" value="Genomic_DNA"/>
</dbReference>
<dbReference type="AlphaFoldDB" id="A0A5M3WTE5"/>
<comment type="caution">
    <text evidence="1">The sequence shown here is derived from an EMBL/GenBank/DDBJ whole genome shotgun (WGS) entry which is preliminary data.</text>
</comment>
<evidence type="ECO:0000313" key="1">
    <source>
        <dbReference type="EMBL" id="GES12697.1"/>
    </source>
</evidence>
<name>A0A5M3WTE5_9ACTN</name>
<keyword evidence="2" id="KW-1185">Reference proteome</keyword>
<organism evidence="1 2">
    <name type="scientific">Acrocarpospora macrocephala</name>
    <dbReference type="NCBI Taxonomy" id="150177"/>
    <lineage>
        <taxon>Bacteria</taxon>
        <taxon>Bacillati</taxon>
        <taxon>Actinomycetota</taxon>
        <taxon>Actinomycetes</taxon>
        <taxon>Streptosporangiales</taxon>
        <taxon>Streptosporangiaceae</taxon>
        <taxon>Acrocarpospora</taxon>
    </lineage>
</organism>
<dbReference type="Proteomes" id="UP000331127">
    <property type="component" value="Unassembled WGS sequence"/>
</dbReference>
<dbReference type="OrthoDB" id="5148265at2"/>
<accession>A0A5M3WTE5</accession>
<evidence type="ECO:0000313" key="2">
    <source>
        <dbReference type="Proteomes" id="UP000331127"/>
    </source>
</evidence>
<gene>
    <name evidence="1" type="ORF">Amac_062940</name>
</gene>
<protein>
    <submittedName>
        <fullName evidence="1">Uncharacterized protein</fullName>
    </submittedName>
</protein>
<reference evidence="1 2" key="1">
    <citation type="submission" date="2019-10" db="EMBL/GenBank/DDBJ databases">
        <title>Whole genome shotgun sequence of Acrocarpospora macrocephala NBRC 16266.</title>
        <authorList>
            <person name="Ichikawa N."/>
            <person name="Kimura A."/>
            <person name="Kitahashi Y."/>
            <person name="Komaki H."/>
            <person name="Oguchi A."/>
        </authorList>
    </citation>
    <scope>NUCLEOTIDE SEQUENCE [LARGE SCALE GENOMIC DNA]</scope>
    <source>
        <strain evidence="1 2">NBRC 16266</strain>
    </source>
</reference>
<dbReference type="RefSeq" id="WP_155357994.1">
    <property type="nucleotide sequence ID" value="NZ_BAAAHL010000080.1"/>
</dbReference>
<sequence>MSPCLDIYVWIPEHSPEVFGRFIDSYVNVDDPGDDRFHAFNRVYVLGIASEADDRHLDELRFEDRDGAFTLYLRARDHYQAIITVIQDGAAVLGLSVDAPDDLPETLWQSEQLVEQLRRQFSAPAGLAGVELPPARDRFEWDDEGLVLLRTGNLPMP</sequence>